<sequence>MENLMQNNKIYLEGEVISELKFSHKMYGEGFYTFNIEVQRLSENRDILYVTISERLIANMNIDLGSKIVVEGQLRSYNKYVEGSNRLILTVFARNIKLCTEKSKNPNQIYLNGFLCKQPVYRTTPFGREITDMLLAVNRPYNKSDYIPVIAWGRNARFCKTLEVGDNIRIWGRLQSREYQKRVSNTEVVKKVAYEVSISKMEKFSDDNSDNNDDYIYKTNESVDNIKSEYLEEIDTIKEEY</sequence>
<name>A0A1E8EYR5_9CLOT</name>
<dbReference type="GO" id="GO:0003697">
    <property type="term" value="F:single-stranded DNA binding"/>
    <property type="evidence" value="ECO:0007669"/>
    <property type="project" value="InterPro"/>
</dbReference>
<dbReference type="PANTHER" id="PTHR10302">
    <property type="entry name" value="SINGLE-STRANDED DNA-BINDING PROTEIN"/>
    <property type="match status" value="1"/>
</dbReference>
<evidence type="ECO:0000313" key="4">
    <source>
        <dbReference type="Proteomes" id="UP000175744"/>
    </source>
</evidence>
<keyword evidence="4" id="KW-1185">Reference proteome</keyword>
<keyword evidence="1 2" id="KW-0238">DNA-binding</keyword>
<dbReference type="PROSITE" id="PS50935">
    <property type="entry name" value="SSB"/>
    <property type="match status" value="2"/>
</dbReference>
<comment type="caution">
    <text evidence="3">The sequence shown here is derived from an EMBL/GenBank/DDBJ whole genome shotgun (WGS) entry which is preliminary data.</text>
</comment>
<dbReference type="EMBL" id="LZFO01000015">
    <property type="protein sequence ID" value="OFI06123.1"/>
    <property type="molecule type" value="Genomic_DNA"/>
</dbReference>
<dbReference type="InterPro" id="IPR000424">
    <property type="entry name" value="Primosome_PriB/ssb"/>
</dbReference>
<dbReference type="PANTHER" id="PTHR10302:SF27">
    <property type="entry name" value="SINGLE-STRANDED DNA-BINDING PROTEIN"/>
    <property type="match status" value="1"/>
</dbReference>
<dbReference type="NCBIfam" id="NF004476">
    <property type="entry name" value="PRK05813.1"/>
    <property type="match status" value="1"/>
</dbReference>
<dbReference type="InterPro" id="IPR011344">
    <property type="entry name" value="ssDNA-bd"/>
</dbReference>
<dbReference type="Proteomes" id="UP000175744">
    <property type="component" value="Unassembled WGS sequence"/>
</dbReference>
<proteinExistence type="predicted"/>
<dbReference type="Pfam" id="PF00436">
    <property type="entry name" value="SSB"/>
    <property type="match status" value="1"/>
</dbReference>
<dbReference type="AlphaFoldDB" id="A0A1E8EYR5"/>
<dbReference type="InterPro" id="IPR012340">
    <property type="entry name" value="NA-bd_OB-fold"/>
</dbReference>
<dbReference type="RefSeq" id="WP_070110263.1">
    <property type="nucleotide sequence ID" value="NZ_LZFO01000015.1"/>
</dbReference>
<dbReference type="STRING" id="1121290.CLAOCE_12660"/>
<dbReference type="GO" id="GO:0006260">
    <property type="term" value="P:DNA replication"/>
    <property type="evidence" value="ECO:0007669"/>
    <property type="project" value="InterPro"/>
</dbReference>
<dbReference type="OrthoDB" id="9780175at2"/>
<evidence type="ECO:0000256" key="2">
    <source>
        <dbReference type="PROSITE-ProRule" id="PRU00252"/>
    </source>
</evidence>
<dbReference type="CDD" id="cd04496">
    <property type="entry name" value="SSB_OBF"/>
    <property type="match status" value="1"/>
</dbReference>
<dbReference type="PATRIC" id="fig|1121290.3.peg.1250"/>
<protein>
    <submittedName>
        <fullName evidence="3">Single-stranded DNA-binding protein</fullName>
    </submittedName>
</protein>
<dbReference type="SUPFAM" id="SSF50249">
    <property type="entry name" value="Nucleic acid-binding proteins"/>
    <property type="match status" value="1"/>
</dbReference>
<accession>A0A1E8EYR5</accession>
<dbReference type="Gene3D" id="2.40.50.140">
    <property type="entry name" value="Nucleic acid-binding proteins"/>
    <property type="match status" value="2"/>
</dbReference>
<reference evidence="3 4" key="1">
    <citation type="submission" date="2016-06" db="EMBL/GenBank/DDBJ databases">
        <title>Genome sequence of Clostridium acetireducens DSM 10703.</title>
        <authorList>
            <person name="Poehlein A."/>
            <person name="Fluechter S."/>
            <person name="Duerre P."/>
            <person name="Daniel R."/>
        </authorList>
    </citation>
    <scope>NUCLEOTIDE SEQUENCE [LARGE SCALE GENOMIC DNA]</scope>
    <source>
        <strain evidence="3 4">DSM 10703</strain>
    </source>
</reference>
<evidence type="ECO:0000313" key="3">
    <source>
        <dbReference type="EMBL" id="OFI06123.1"/>
    </source>
</evidence>
<organism evidence="3 4">
    <name type="scientific">Clostridium acetireducens DSM 10703</name>
    <dbReference type="NCBI Taxonomy" id="1121290"/>
    <lineage>
        <taxon>Bacteria</taxon>
        <taxon>Bacillati</taxon>
        <taxon>Bacillota</taxon>
        <taxon>Clostridia</taxon>
        <taxon>Eubacteriales</taxon>
        <taxon>Clostridiaceae</taxon>
        <taxon>Clostridium</taxon>
    </lineage>
</organism>
<dbReference type="GO" id="GO:0009295">
    <property type="term" value="C:nucleoid"/>
    <property type="evidence" value="ECO:0007669"/>
    <property type="project" value="TreeGrafter"/>
</dbReference>
<gene>
    <name evidence="3" type="ORF">CLOACE_12660</name>
</gene>
<evidence type="ECO:0000256" key="1">
    <source>
        <dbReference type="ARBA" id="ARBA00023125"/>
    </source>
</evidence>